<feature type="compositionally biased region" description="Basic and acidic residues" evidence="8">
    <location>
        <begin position="262"/>
        <end position="293"/>
    </location>
</feature>
<feature type="compositionally biased region" description="Basic and acidic residues" evidence="8">
    <location>
        <begin position="346"/>
        <end position="357"/>
    </location>
</feature>
<feature type="compositionally biased region" description="Acidic residues" evidence="8">
    <location>
        <begin position="358"/>
        <end position="377"/>
    </location>
</feature>
<comment type="catalytic activity">
    <reaction evidence="7">
        <text>ATP + H2O = ADP + phosphate + H(+)</text>
        <dbReference type="Rhea" id="RHEA:13065"/>
        <dbReference type="ChEBI" id="CHEBI:15377"/>
        <dbReference type="ChEBI" id="CHEBI:15378"/>
        <dbReference type="ChEBI" id="CHEBI:30616"/>
        <dbReference type="ChEBI" id="CHEBI:43474"/>
        <dbReference type="ChEBI" id="CHEBI:456216"/>
        <dbReference type="EC" id="3.6.4.13"/>
    </reaction>
</comment>
<evidence type="ECO:0000256" key="3">
    <source>
        <dbReference type="ARBA" id="ARBA00022806"/>
    </source>
</evidence>
<dbReference type="GO" id="GO:0003724">
    <property type="term" value="F:RNA helicase activity"/>
    <property type="evidence" value="ECO:0007669"/>
    <property type="project" value="UniProtKB-EC"/>
</dbReference>
<dbReference type="GO" id="GO:0016787">
    <property type="term" value="F:hydrolase activity"/>
    <property type="evidence" value="ECO:0007669"/>
    <property type="project" value="UniProtKB-KW"/>
</dbReference>
<feature type="domain" description="Helicase C-terminal" evidence="10">
    <location>
        <begin position="650"/>
        <end position="801"/>
    </location>
</feature>
<comment type="domain">
    <text evidence="7">The Q motif is unique to and characteristic of the DEAD box family of RNA helicases and controls ATP binding and hydrolysis.</text>
</comment>
<keyword evidence="13" id="KW-1185">Reference proteome</keyword>
<dbReference type="InterPro" id="IPR014014">
    <property type="entry name" value="RNA_helicase_DEAD_Q_motif"/>
</dbReference>
<evidence type="ECO:0000256" key="8">
    <source>
        <dbReference type="SAM" id="MobiDB-lite"/>
    </source>
</evidence>
<comment type="function">
    <text evidence="7">RNA helicase.</text>
</comment>
<dbReference type="SUPFAM" id="SSF52540">
    <property type="entry name" value="P-loop containing nucleoside triphosphate hydrolases"/>
    <property type="match status" value="1"/>
</dbReference>
<feature type="compositionally biased region" description="Acidic residues" evidence="8">
    <location>
        <begin position="333"/>
        <end position="345"/>
    </location>
</feature>
<dbReference type="AlphaFoldDB" id="A0AAP0GPS0"/>
<keyword evidence="1 7" id="KW-0547">Nucleotide-binding</keyword>
<feature type="compositionally biased region" description="Basic and acidic residues" evidence="8">
    <location>
        <begin position="211"/>
        <end position="233"/>
    </location>
</feature>
<accession>A0AAP0GPS0</accession>
<evidence type="ECO:0000256" key="5">
    <source>
        <dbReference type="ARBA" id="ARBA00022884"/>
    </source>
</evidence>
<dbReference type="SMART" id="SM00490">
    <property type="entry name" value="HELICc"/>
    <property type="match status" value="1"/>
</dbReference>
<proteinExistence type="inferred from homology"/>
<evidence type="ECO:0000256" key="2">
    <source>
        <dbReference type="ARBA" id="ARBA00022801"/>
    </source>
</evidence>
<dbReference type="InterPro" id="IPR027417">
    <property type="entry name" value="P-loop_NTPase"/>
</dbReference>
<dbReference type="CDD" id="cd17964">
    <property type="entry name" value="DEADc_MSS116"/>
    <property type="match status" value="1"/>
</dbReference>
<dbReference type="GO" id="GO:0005524">
    <property type="term" value="F:ATP binding"/>
    <property type="evidence" value="ECO:0007669"/>
    <property type="project" value="UniProtKB-UniRule"/>
</dbReference>
<dbReference type="PROSITE" id="PS51192">
    <property type="entry name" value="HELICASE_ATP_BIND_1"/>
    <property type="match status" value="1"/>
</dbReference>
<dbReference type="PANTHER" id="PTHR24031">
    <property type="entry name" value="RNA HELICASE"/>
    <property type="match status" value="1"/>
</dbReference>
<organism evidence="12 13">
    <name type="scientific">Deinandra increscens subsp. villosa</name>
    <dbReference type="NCBI Taxonomy" id="3103831"/>
    <lineage>
        <taxon>Eukaryota</taxon>
        <taxon>Viridiplantae</taxon>
        <taxon>Streptophyta</taxon>
        <taxon>Embryophyta</taxon>
        <taxon>Tracheophyta</taxon>
        <taxon>Spermatophyta</taxon>
        <taxon>Magnoliopsida</taxon>
        <taxon>eudicotyledons</taxon>
        <taxon>Gunneridae</taxon>
        <taxon>Pentapetalae</taxon>
        <taxon>asterids</taxon>
        <taxon>campanulids</taxon>
        <taxon>Asterales</taxon>
        <taxon>Asteraceae</taxon>
        <taxon>Asteroideae</taxon>
        <taxon>Heliantheae alliance</taxon>
        <taxon>Madieae</taxon>
        <taxon>Madiinae</taxon>
        <taxon>Deinandra</taxon>
    </lineage>
</organism>
<feature type="domain" description="Helicase ATP-binding" evidence="9">
    <location>
        <begin position="433"/>
        <end position="616"/>
    </location>
</feature>
<feature type="short sequence motif" description="Q motif" evidence="6">
    <location>
        <begin position="402"/>
        <end position="430"/>
    </location>
</feature>
<evidence type="ECO:0000259" key="11">
    <source>
        <dbReference type="PROSITE" id="PS51195"/>
    </source>
</evidence>
<keyword evidence="2 7" id="KW-0378">Hydrolase</keyword>
<feature type="domain" description="DEAD-box RNA helicase Q" evidence="11">
    <location>
        <begin position="402"/>
        <end position="430"/>
    </location>
</feature>
<dbReference type="GO" id="GO:0003723">
    <property type="term" value="F:RNA binding"/>
    <property type="evidence" value="ECO:0007669"/>
    <property type="project" value="UniProtKB-UniRule"/>
</dbReference>
<keyword evidence="4 7" id="KW-0067">ATP-binding</keyword>
<keyword evidence="3 7" id="KW-0347">Helicase</keyword>
<protein>
    <recommendedName>
        <fullName evidence="7">ATP-dependent RNA helicase</fullName>
        <ecNumber evidence="7">3.6.4.13</ecNumber>
    </recommendedName>
</protein>
<comment type="similarity">
    <text evidence="7">Belongs to the DEAD box helicase family.</text>
</comment>
<evidence type="ECO:0000256" key="1">
    <source>
        <dbReference type="ARBA" id="ARBA00022741"/>
    </source>
</evidence>
<dbReference type="Pfam" id="PF00271">
    <property type="entry name" value="Helicase_C"/>
    <property type="match status" value="1"/>
</dbReference>
<dbReference type="Gene3D" id="3.40.50.300">
    <property type="entry name" value="P-loop containing nucleotide triphosphate hydrolases"/>
    <property type="match status" value="2"/>
</dbReference>
<dbReference type="EC" id="3.6.4.13" evidence="7"/>
<feature type="region of interest" description="Disordered" evidence="8">
    <location>
        <begin position="132"/>
        <end position="392"/>
    </location>
</feature>
<comment type="caution">
    <text evidence="12">The sequence shown here is derived from an EMBL/GenBank/DDBJ whole genome shotgun (WGS) entry which is preliminary data.</text>
</comment>
<feature type="compositionally biased region" description="Gly residues" evidence="8">
    <location>
        <begin position="294"/>
        <end position="306"/>
    </location>
</feature>
<feature type="compositionally biased region" description="Basic and acidic residues" evidence="8">
    <location>
        <begin position="145"/>
        <end position="159"/>
    </location>
</feature>
<dbReference type="CDD" id="cd18787">
    <property type="entry name" value="SF2_C_DEAD"/>
    <property type="match status" value="1"/>
</dbReference>
<evidence type="ECO:0000313" key="13">
    <source>
        <dbReference type="Proteomes" id="UP001408789"/>
    </source>
</evidence>
<feature type="compositionally biased region" description="Basic and acidic residues" evidence="8">
    <location>
        <begin position="185"/>
        <end position="201"/>
    </location>
</feature>
<dbReference type="Pfam" id="PF00270">
    <property type="entry name" value="DEAD"/>
    <property type="match status" value="1"/>
</dbReference>
<evidence type="ECO:0000313" key="12">
    <source>
        <dbReference type="EMBL" id="KAK9056127.1"/>
    </source>
</evidence>
<dbReference type="InterPro" id="IPR011545">
    <property type="entry name" value="DEAD/DEAH_box_helicase_dom"/>
</dbReference>
<name>A0AAP0GPS0_9ASTR</name>
<evidence type="ECO:0000256" key="6">
    <source>
        <dbReference type="PROSITE-ProRule" id="PRU00552"/>
    </source>
</evidence>
<keyword evidence="5 7" id="KW-0694">RNA-binding</keyword>
<evidence type="ECO:0000256" key="4">
    <source>
        <dbReference type="ARBA" id="ARBA00022840"/>
    </source>
</evidence>
<evidence type="ECO:0000259" key="9">
    <source>
        <dbReference type="PROSITE" id="PS51192"/>
    </source>
</evidence>
<sequence>MPLDLHLLNSSSLPVALITMNSQPSISRHTPVFTRVIPQRPNSQSLSSFNNLGFQKLTTAAVQPELHLSVKHMSEIRAAKSLIEDDSEISDWFGGVNSGSFNDRRGGYRGGSRGEKAAEVVEAEVLLGVVVPEEEGDGGEFGGEFGDRDEGFVSRRENGFESGRGGGRGSSSSTGRGRGRFGGESPRRNDGQFSRDSDRGKGGWGSYYSHPEGKEPYVRDTDRFASNRRDDRFGGNGGGGDTNRFASNRRDDRFGGGGGGGDTDRFVSNRRDDRFGGGGDRDRFASNRRDDRFGGGGGSRGNGGGRGRGRGGRSGSVTMGVEKSLARGSLLLSDDEDVDDDDEVDETKLMDNYKDLISEDDEDEEDDEDDDDVEDDGVLEKGNSLSLPRVSMEGSESYLSETRFDECSVSPLSLKAIKDAGYEKMTIVQEATLPVILKGKDVLAKARTGTGKTVAFLLPSIEEVVNSPPIGRDQKWPPVQVLVICPTRELASQAAMEANKLLKYHPSVGVQVVIGGTRIATEQRRLQTNPCQILVATPGRLKDHIMNTSGFATRVKGVKVLVLDEADHLLDMGFRKDIEIIISALPKQRQTLLFSATVPPEVLQICHIALKRDHEYINTVEEGSEETHTQVQQKHMIAPLDMQFPLLYTLLKDHITNDADYKVLVFCTTAMVTKLVADLLGQLRLNVREIHSRKSQSYRTQVSDEFRKSKGLILVTSDVSARGVDYPDVTLVIQVGLPSDKAQYIHRLGRTGRKGKEGEGILLLAPWEEFFLSTLGDLPISKADLPLIDPDTKKKVARALSYVDMKIKESAYQAWLGYYNSNKTVARDKSKLVELANEFSRSMGLDIPPAISKLVLGKMGLKNVPGLRYK</sequence>
<dbReference type="PROSITE" id="PS51194">
    <property type="entry name" value="HELICASE_CTER"/>
    <property type="match status" value="1"/>
</dbReference>
<reference evidence="12 13" key="1">
    <citation type="submission" date="2024-04" db="EMBL/GenBank/DDBJ databases">
        <title>The reference genome of an endangered Asteraceae, Deinandra increscens subsp. villosa, native to the Central Coast of California.</title>
        <authorList>
            <person name="Guilliams M."/>
            <person name="Hasenstab-Lehman K."/>
            <person name="Meyer R."/>
            <person name="Mcevoy S."/>
        </authorList>
    </citation>
    <scope>NUCLEOTIDE SEQUENCE [LARGE SCALE GENOMIC DNA]</scope>
    <source>
        <tissue evidence="12">Leaf</tissue>
    </source>
</reference>
<dbReference type="EMBL" id="JBCNJP010000025">
    <property type="protein sequence ID" value="KAK9056127.1"/>
    <property type="molecule type" value="Genomic_DNA"/>
</dbReference>
<dbReference type="SMART" id="SM00487">
    <property type="entry name" value="DEXDc"/>
    <property type="match status" value="1"/>
</dbReference>
<dbReference type="InterPro" id="IPR001650">
    <property type="entry name" value="Helicase_C-like"/>
</dbReference>
<evidence type="ECO:0000259" key="10">
    <source>
        <dbReference type="PROSITE" id="PS51194"/>
    </source>
</evidence>
<dbReference type="InterPro" id="IPR014001">
    <property type="entry name" value="Helicase_ATP-bd"/>
</dbReference>
<dbReference type="Proteomes" id="UP001408789">
    <property type="component" value="Unassembled WGS sequence"/>
</dbReference>
<dbReference type="PROSITE" id="PS51195">
    <property type="entry name" value="Q_MOTIF"/>
    <property type="match status" value="1"/>
</dbReference>
<gene>
    <name evidence="12" type="ORF">SSX86_027216</name>
</gene>
<evidence type="ECO:0000256" key="7">
    <source>
        <dbReference type="RuleBase" id="RU365068"/>
    </source>
</evidence>